<dbReference type="RefSeq" id="XP_015944178.1">
    <property type="nucleotide sequence ID" value="XM_016088692.1"/>
</dbReference>
<evidence type="ECO:0000256" key="1">
    <source>
        <dbReference type="ARBA" id="ARBA00022679"/>
    </source>
</evidence>
<dbReference type="InterPro" id="IPR043502">
    <property type="entry name" value="DNA/RNA_pol_sf"/>
</dbReference>
<dbReference type="GO" id="GO:0003964">
    <property type="term" value="F:RNA-directed DNA polymerase activity"/>
    <property type="evidence" value="ECO:0007669"/>
    <property type="project" value="UniProtKB-KW"/>
</dbReference>
<name>A0A6P4C5H1_ARADU</name>
<evidence type="ECO:0000256" key="4">
    <source>
        <dbReference type="ARBA" id="ARBA00022759"/>
    </source>
</evidence>
<dbReference type="Proteomes" id="UP000515211">
    <property type="component" value="Chromosome 10"/>
</dbReference>
<dbReference type="PANTHER" id="PTHR48475">
    <property type="entry name" value="RIBONUCLEASE H"/>
    <property type="match status" value="1"/>
</dbReference>
<evidence type="ECO:0000313" key="9">
    <source>
        <dbReference type="Proteomes" id="UP000515211"/>
    </source>
</evidence>
<dbReference type="InterPro" id="IPR002156">
    <property type="entry name" value="RNaseH_domain"/>
</dbReference>
<keyword evidence="4" id="KW-0255">Endonuclease</keyword>
<dbReference type="PANTHER" id="PTHR48475:SF1">
    <property type="entry name" value="RNASE H TYPE-1 DOMAIN-CONTAINING PROTEIN"/>
    <property type="match status" value="1"/>
</dbReference>
<dbReference type="Gene3D" id="3.30.420.10">
    <property type="entry name" value="Ribonuclease H-like superfamily/Ribonuclease H"/>
    <property type="match status" value="1"/>
</dbReference>
<keyword evidence="3" id="KW-0540">Nuclease</keyword>
<dbReference type="Pfam" id="PF13456">
    <property type="entry name" value="RVT_3"/>
    <property type="match status" value="1"/>
</dbReference>
<dbReference type="SUPFAM" id="SSF56672">
    <property type="entry name" value="DNA/RNA polymerases"/>
    <property type="match status" value="1"/>
</dbReference>
<dbReference type="AlphaFoldDB" id="A0A6P4C5H1"/>
<feature type="domain" description="RNase H type-1" evidence="7">
    <location>
        <begin position="156"/>
        <end position="228"/>
    </location>
</feature>
<dbReference type="InterPro" id="IPR012337">
    <property type="entry name" value="RNaseH-like_sf"/>
</dbReference>
<dbReference type="GO" id="GO:0004523">
    <property type="term" value="F:RNA-DNA hybrid ribonuclease activity"/>
    <property type="evidence" value="ECO:0007669"/>
    <property type="project" value="InterPro"/>
</dbReference>
<organism evidence="9 10">
    <name type="scientific">Arachis duranensis</name>
    <name type="common">Wild peanut</name>
    <dbReference type="NCBI Taxonomy" id="130453"/>
    <lineage>
        <taxon>Eukaryota</taxon>
        <taxon>Viridiplantae</taxon>
        <taxon>Streptophyta</taxon>
        <taxon>Embryophyta</taxon>
        <taxon>Tracheophyta</taxon>
        <taxon>Spermatophyta</taxon>
        <taxon>Magnoliopsida</taxon>
        <taxon>eudicotyledons</taxon>
        <taxon>Gunneridae</taxon>
        <taxon>Pentapetalae</taxon>
        <taxon>rosids</taxon>
        <taxon>fabids</taxon>
        <taxon>Fabales</taxon>
        <taxon>Fabaceae</taxon>
        <taxon>Papilionoideae</taxon>
        <taxon>50 kb inversion clade</taxon>
        <taxon>dalbergioids sensu lato</taxon>
        <taxon>Dalbergieae</taxon>
        <taxon>Pterocarpus clade</taxon>
        <taxon>Arachis</taxon>
    </lineage>
</organism>
<dbReference type="InterPro" id="IPR036397">
    <property type="entry name" value="RNaseH_sf"/>
</dbReference>
<evidence type="ECO:0000256" key="2">
    <source>
        <dbReference type="ARBA" id="ARBA00022695"/>
    </source>
</evidence>
<reference evidence="10" key="2">
    <citation type="submission" date="2025-08" db="UniProtKB">
        <authorList>
            <consortium name="RefSeq"/>
        </authorList>
    </citation>
    <scope>IDENTIFICATION</scope>
    <source>
        <tissue evidence="10">Whole plant</tissue>
    </source>
</reference>
<evidence type="ECO:0000256" key="5">
    <source>
        <dbReference type="ARBA" id="ARBA00022801"/>
    </source>
</evidence>
<keyword evidence="9" id="KW-1185">Reference proteome</keyword>
<dbReference type="CDD" id="cd09279">
    <property type="entry name" value="RNase_HI_like"/>
    <property type="match status" value="1"/>
</dbReference>
<gene>
    <name evidence="10" type="primary">LOC107469312</name>
</gene>
<proteinExistence type="predicted"/>
<evidence type="ECO:0000259" key="8">
    <source>
        <dbReference type="Pfam" id="PF17917"/>
    </source>
</evidence>
<dbReference type="GO" id="GO:0003676">
    <property type="term" value="F:nucleic acid binding"/>
    <property type="evidence" value="ECO:0007669"/>
    <property type="project" value="InterPro"/>
</dbReference>
<dbReference type="InterPro" id="IPR041373">
    <property type="entry name" value="RT_RNaseH"/>
</dbReference>
<keyword evidence="6" id="KW-0695">RNA-directed DNA polymerase</keyword>
<accession>A0A6P4C5H1</accession>
<evidence type="ECO:0000256" key="3">
    <source>
        <dbReference type="ARBA" id="ARBA00022722"/>
    </source>
</evidence>
<evidence type="ECO:0000256" key="6">
    <source>
        <dbReference type="ARBA" id="ARBA00022918"/>
    </source>
</evidence>
<feature type="domain" description="Reverse transcriptase RNase H-like" evidence="8">
    <location>
        <begin position="6"/>
        <end position="69"/>
    </location>
</feature>
<evidence type="ECO:0000313" key="10">
    <source>
        <dbReference type="RefSeq" id="XP_015944178.1"/>
    </source>
</evidence>
<keyword evidence="5" id="KW-0378">Hydrolase</keyword>
<protein>
    <submittedName>
        <fullName evidence="10">Uncharacterized protein LOC107469312</fullName>
    </submittedName>
</protein>
<keyword evidence="2" id="KW-0548">Nucleotidyltransferase</keyword>
<dbReference type="Pfam" id="PF17917">
    <property type="entry name" value="RT_RNaseH"/>
    <property type="match status" value="1"/>
</dbReference>
<dbReference type="KEGG" id="adu:107469312"/>
<sequence>MANVRPSEPLKLYIASSEMTIGCMLAQDDENGHEGAVYYLSRVLTDIETRYFPIKKLCLSLYHAWDDWKIGWALTEFDLQYVPAKAVKGQVIADFLVENSKDLHDQGANIVDVEVNYWKLYFDRSMHKDGARVGILIISPEGVPSEFLFELKYPCSNNVTEYEALILGLEILGDSQLVLKQLSKEYKCNNEALQKYLETTWELLTSFCKVSLVHIPRIHNEMANELAQITSRYRVGPETLRKLFGIHQILVPANEREILCMDE</sequence>
<dbReference type="OrthoDB" id="1934793at2759"/>
<reference evidence="9" key="1">
    <citation type="journal article" date="2016" name="Nat. Genet.">
        <title>The genome sequences of Arachis duranensis and Arachis ipaensis, the diploid ancestors of cultivated peanut.</title>
        <authorList>
            <person name="Bertioli D.J."/>
            <person name="Cannon S.B."/>
            <person name="Froenicke L."/>
            <person name="Huang G."/>
            <person name="Farmer A.D."/>
            <person name="Cannon E.K."/>
            <person name="Liu X."/>
            <person name="Gao D."/>
            <person name="Clevenger J."/>
            <person name="Dash S."/>
            <person name="Ren L."/>
            <person name="Moretzsohn M.C."/>
            <person name="Shirasawa K."/>
            <person name="Huang W."/>
            <person name="Vidigal B."/>
            <person name="Abernathy B."/>
            <person name="Chu Y."/>
            <person name="Niederhuth C.E."/>
            <person name="Umale P."/>
            <person name="Araujo A.C."/>
            <person name="Kozik A."/>
            <person name="Kim K.D."/>
            <person name="Burow M.D."/>
            <person name="Varshney R.K."/>
            <person name="Wang X."/>
            <person name="Zhang X."/>
            <person name="Barkley N."/>
            <person name="Guimaraes P.M."/>
            <person name="Isobe S."/>
            <person name="Guo B."/>
            <person name="Liao B."/>
            <person name="Stalker H.T."/>
            <person name="Schmitz R.J."/>
            <person name="Scheffler B.E."/>
            <person name="Leal-Bertioli S.C."/>
            <person name="Xun X."/>
            <person name="Jackson S.A."/>
            <person name="Michelmore R."/>
            <person name="Ozias-Akins P."/>
        </authorList>
    </citation>
    <scope>NUCLEOTIDE SEQUENCE [LARGE SCALE GENOMIC DNA]</scope>
    <source>
        <strain evidence="9">cv. V14167</strain>
    </source>
</reference>
<dbReference type="GeneID" id="107469312"/>
<evidence type="ECO:0000259" key="7">
    <source>
        <dbReference type="Pfam" id="PF13456"/>
    </source>
</evidence>
<keyword evidence="1" id="KW-0808">Transferase</keyword>
<dbReference type="SUPFAM" id="SSF53098">
    <property type="entry name" value="Ribonuclease H-like"/>
    <property type="match status" value="1"/>
</dbReference>